<organism evidence="1 2">
    <name type="scientific">Mycena metata</name>
    <dbReference type="NCBI Taxonomy" id="1033252"/>
    <lineage>
        <taxon>Eukaryota</taxon>
        <taxon>Fungi</taxon>
        <taxon>Dikarya</taxon>
        <taxon>Basidiomycota</taxon>
        <taxon>Agaricomycotina</taxon>
        <taxon>Agaricomycetes</taxon>
        <taxon>Agaricomycetidae</taxon>
        <taxon>Agaricales</taxon>
        <taxon>Marasmiineae</taxon>
        <taxon>Mycenaceae</taxon>
        <taxon>Mycena</taxon>
    </lineage>
</organism>
<dbReference type="AlphaFoldDB" id="A0AAD7NJV5"/>
<proteinExistence type="predicted"/>
<protein>
    <submittedName>
        <fullName evidence="1">Uncharacterized protein</fullName>
    </submittedName>
</protein>
<accession>A0AAD7NJV5</accession>
<evidence type="ECO:0000313" key="1">
    <source>
        <dbReference type="EMBL" id="KAJ7763373.1"/>
    </source>
</evidence>
<keyword evidence="2" id="KW-1185">Reference proteome</keyword>
<reference evidence="1" key="1">
    <citation type="submission" date="2023-03" db="EMBL/GenBank/DDBJ databases">
        <title>Massive genome expansion in bonnet fungi (Mycena s.s.) driven by repeated elements and novel gene families across ecological guilds.</title>
        <authorList>
            <consortium name="Lawrence Berkeley National Laboratory"/>
            <person name="Harder C.B."/>
            <person name="Miyauchi S."/>
            <person name="Viragh M."/>
            <person name="Kuo A."/>
            <person name="Thoen E."/>
            <person name="Andreopoulos B."/>
            <person name="Lu D."/>
            <person name="Skrede I."/>
            <person name="Drula E."/>
            <person name="Henrissat B."/>
            <person name="Morin E."/>
            <person name="Kohler A."/>
            <person name="Barry K."/>
            <person name="LaButti K."/>
            <person name="Morin E."/>
            <person name="Salamov A."/>
            <person name="Lipzen A."/>
            <person name="Mereny Z."/>
            <person name="Hegedus B."/>
            <person name="Baldrian P."/>
            <person name="Stursova M."/>
            <person name="Weitz H."/>
            <person name="Taylor A."/>
            <person name="Grigoriev I.V."/>
            <person name="Nagy L.G."/>
            <person name="Martin F."/>
            <person name="Kauserud H."/>
        </authorList>
    </citation>
    <scope>NUCLEOTIDE SEQUENCE</scope>
    <source>
        <strain evidence="1">CBHHK182m</strain>
    </source>
</reference>
<dbReference type="EMBL" id="JARKIB010000030">
    <property type="protein sequence ID" value="KAJ7763373.1"/>
    <property type="molecule type" value="Genomic_DNA"/>
</dbReference>
<dbReference type="Proteomes" id="UP001215598">
    <property type="component" value="Unassembled WGS sequence"/>
</dbReference>
<name>A0AAD7NJV5_9AGAR</name>
<comment type="caution">
    <text evidence="1">The sequence shown here is derived from an EMBL/GenBank/DDBJ whole genome shotgun (WGS) entry which is preliminary data.</text>
</comment>
<evidence type="ECO:0000313" key="2">
    <source>
        <dbReference type="Proteomes" id="UP001215598"/>
    </source>
</evidence>
<gene>
    <name evidence="1" type="ORF">B0H16DRAFT_1687892</name>
</gene>
<sequence>MNRSISPCLLAPMLRIPLSGTKSLCQRLGFRGFTSLPIRRPRRFWDFHVPEGAWGYRPRDTKKLWAQPSDFHERARNWVSVPDANLPAPWSCNWRYWPYAAAMFEGQPVETSIAAYCALSDAPLTPVSAVPSLRVRALAIIEAADWNRIKRLELAGNANIIEASSIAPALPLGSGQGFRVVAQEPYQKSTLWDMCPPPFNLPDFKFFRAPNRVCIFKLFVPRLYSTTLGWVAHVLAPLRVFDLCHPLIFPFNGILAVLATMQVYSNCRSTLILLVL</sequence>